<evidence type="ECO:0000256" key="4">
    <source>
        <dbReference type="ARBA" id="ARBA00023015"/>
    </source>
</evidence>
<dbReference type="InterPro" id="IPR051089">
    <property type="entry name" value="prtT"/>
</dbReference>
<dbReference type="SMART" id="SM00066">
    <property type="entry name" value="GAL4"/>
    <property type="match status" value="1"/>
</dbReference>
<dbReference type="AlphaFoldDB" id="S9PW29"/>
<comment type="subcellular location">
    <subcellularLocation>
        <location evidence="1">Nucleus</location>
    </subcellularLocation>
</comment>
<gene>
    <name evidence="10" type="ORF">SOCG_04895</name>
</gene>
<dbReference type="eggNOG" id="ENOG502QUEK">
    <property type="taxonomic scope" value="Eukaryota"/>
</dbReference>
<keyword evidence="7" id="KW-0539">Nucleus</keyword>
<sequence>MNGMKAQHPSSILMLKRKRALEACDSCRKQKTRCLAGPPDDEDRTCLRCRSLQLECSLAKSSQTLRKPDGDTLESSAATILNVNLEKRLKVLEKAVSSLSTSALHTQPTYPSEDIYLNGILSLEEIELLLDIFIERYGKRWLSLNCSGAEYLEFLYRKSHLMLVTACVTALRHNPSLKARVYSQLLDIVDRLVSQELLTASPSLQFFEAVSILSLYQPLRYVQKQDLWLLSGFSLRHRILSNTQGWFNGFVGSRSTLTYLDIVPARTWNHLCHAHLLVCIGYRRHAMLEETTFDECRNILTNCKANEFDGNILGMLSVYSLLYRLLRSSFDLDYAVFQLEEWRKEWCHLWEQPEPLYSQVAYFYAYNVIYEIGIQMTSDSKHFTNIAKYVSMLETYALKTVDSIFELSAYDMSRCSDHVLFHVAFACASMLRLMYAAKTKDIGSLAVQTELLNEVVTKAWKWLLLISVDQYHLATKFATYLKEYQATVNDVDPETFLSSSKTGSSIVPSPSDPTTAPSTWYRGPPRAVSDATLQALKPYNLGVATVEHG</sequence>
<dbReference type="SUPFAM" id="SSF57701">
    <property type="entry name" value="Zn2/Cys6 DNA-binding domain"/>
    <property type="match status" value="1"/>
</dbReference>
<organism evidence="10 11">
    <name type="scientific">Schizosaccharomyces octosporus (strain yFS286)</name>
    <name type="common">Fission yeast</name>
    <name type="synonym">Octosporomyces octosporus</name>
    <dbReference type="NCBI Taxonomy" id="483514"/>
    <lineage>
        <taxon>Eukaryota</taxon>
        <taxon>Fungi</taxon>
        <taxon>Dikarya</taxon>
        <taxon>Ascomycota</taxon>
        <taxon>Taphrinomycotina</taxon>
        <taxon>Schizosaccharomycetes</taxon>
        <taxon>Schizosaccharomycetales</taxon>
        <taxon>Schizosaccharomycetaceae</taxon>
        <taxon>Schizosaccharomyces</taxon>
    </lineage>
</organism>
<keyword evidence="3" id="KW-0862">Zinc</keyword>
<dbReference type="Proteomes" id="UP000016088">
    <property type="component" value="Unassembled WGS sequence"/>
</dbReference>
<evidence type="ECO:0000256" key="1">
    <source>
        <dbReference type="ARBA" id="ARBA00004123"/>
    </source>
</evidence>
<evidence type="ECO:0000313" key="10">
    <source>
        <dbReference type="EMBL" id="EPX72202.1"/>
    </source>
</evidence>
<feature type="compositionally biased region" description="Low complexity" evidence="8">
    <location>
        <begin position="508"/>
        <end position="519"/>
    </location>
</feature>
<reference evidence="10 11" key="1">
    <citation type="journal article" date="2011" name="Science">
        <title>Comparative functional genomics of the fission yeasts.</title>
        <authorList>
            <person name="Rhind N."/>
            <person name="Chen Z."/>
            <person name="Yassour M."/>
            <person name="Thompson D.A."/>
            <person name="Haas B.J."/>
            <person name="Habib N."/>
            <person name="Wapinski I."/>
            <person name="Roy S."/>
            <person name="Lin M.F."/>
            <person name="Heiman D.I."/>
            <person name="Young S.K."/>
            <person name="Furuya K."/>
            <person name="Guo Y."/>
            <person name="Pidoux A."/>
            <person name="Chen H.M."/>
            <person name="Robbertse B."/>
            <person name="Goldberg J.M."/>
            <person name="Aoki K."/>
            <person name="Bayne E.H."/>
            <person name="Berlin A.M."/>
            <person name="Desjardins C.A."/>
            <person name="Dobbs E."/>
            <person name="Dukaj L."/>
            <person name="Fan L."/>
            <person name="FitzGerald M.G."/>
            <person name="French C."/>
            <person name="Gujja S."/>
            <person name="Hansen K."/>
            <person name="Keifenheim D."/>
            <person name="Levin J.Z."/>
            <person name="Mosher R.A."/>
            <person name="Mueller C.A."/>
            <person name="Pfiffner J."/>
            <person name="Priest M."/>
            <person name="Russ C."/>
            <person name="Smialowska A."/>
            <person name="Swoboda P."/>
            <person name="Sykes S.M."/>
            <person name="Vaughn M."/>
            <person name="Vengrova S."/>
            <person name="Yoder R."/>
            <person name="Zeng Q."/>
            <person name="Allshire R."/>
            <person name="Baulcombe D."/>
            <person name="Birren B.W."/>
            <person name="Brown W."/>
            <person name="Ekwall K."/>
            <person name="Kellis M."/>
            <person name="Leatherwood J."/>
            <person name="Levin H."/>
            <person name="Margalit H."/>
            <person name="Martienssen R."/>
            <person name="Nieduszynski C.A."/>
            <person name="Spatafora J.W."/>
            <person name="Friedman N."/>
            <person name="Dalgaard J.Z."/>
            <person name="Baumann P."/>
            <person name="Niki H."/>
            <person name="Regev A."/>
            <person name="Nusbaum C."/>
        </authorList>
    </citation>
    <scope>NUCLEOTIDE SEQUENCE [LARGE SCALE GENOMIC DNA]</scope>
    <source>
        <strain evidence="11">yFS286</strain>
    </source>
</reference>
<dbReference type="GO" id="GO:0001228">
    <property type="term" value="F:DNA-binding transcription activator activity, RNA polymerase II-specific"/>
    <property type="evidence" value="ECO:0007669"/>
    <property type="project" value="EnsemblFungi"/>
</dbReference>
<dbReference type="CDD" id="cd00067">
    <property type="entry name" value="GAL4"/>
    <property type="match status" value="1"/>
</dbReference>
<proteinExistence type="predicted"/>
<keyword evidence="5" id="KW-0238">DNA-binding</keyword>
<dbReference type="PANTHER" id="PTHR31845">
    <property type="entry name" value="FINGER DOMAIN PROTEIN, PUTATIVE-RELATED"/>
    <property type="match status" value="1"/>
</dbReference>
<dbReference type="Pfam" id="PF00172">
    <property type="entry name" value="Zn_clus"/>
    <property type="match status" value="1"/>
</dbReference>
<dbReference type="GO" id="GO:1903931">
    <property type="term" value="P:positive regulation of pyrimidine-containing compound salvage"/>
    <property type="evidence" value="ECO:0007669"/>
    <property type="project" value="EnsemblFungi"/>
</dbReference>
<dbReference type="OMA" id="VPARTWN"/>
<dbReference type="HOGENOM" id="CLU_021797_0_0_1"/>
<evidence type="ECO:0000256" key="5">
    <source>
        <dbReference type="ARBA" id="ARBA00023125"/>
    </source>
</evidence>
<dbReference type="VEuPathDB" id="FungiDB:SOCG_04895"/>
<dbReference type="GeneID" id="25033855"/>
<keyword evidence="11" id="KW-1185">Reference proteome</keyword>
<dbReference type="PROSITE" id="PS50048">
    <property type="entry name" value="ZN2_CY6_FUNGAL_2"/>
    <property type="match status" value="1"/>
</dbReference>
<dbReference type="Gene3D" id="4.10.240.10">
    <property type="entry name" value="Zn(2)-C6 fungal-type DNA-binding domain"/>
    <property type="match status" value="1"/>
</dbReference>
<accession>S9PW29</accession>
<dbReference type="InterPro" id="IPR036864">
    <property type="entry name" value="Zn2-C6_fun-type_DNA-bd_sf"/>
</dbReference>
<evidence type="ECO:0000256" key="7">
    <source>
        <dbReference type="ARBA" id="ARBA00023242"/>
    </source>
</evidence>
<evidence type="ECO:0000256" key="6">
    <source>
        <dbReference type="ARBA" id="ARBA00023163"/>
    </source>
</evidence>
<keyword evidence="2" id="KW-0479">Metal-binding</keyword>
<evidence type="ECO:0000259" key="9">
    <source>
        <dbReference type="PROSITE" id="PS50048"/>
    </source>
</evidence>
<dbReference type="EMBL" id="KE503207">
    <property type="protein sequence ID" value="EPX72202.1"/>
    <property type="molecule type" value="Genomic_DNA"/>
</dbReference>
<evidence type="ECO:0000256" key="2">
    <source>
        <dbReference type="ARBA" id="ARBA00022723"/>
    </source>
</evidence>
<feature type="region of interest" description="Disordered" evidence="8">
    <location>
        <begin position="499"/>
        <end position="522"/>
    </location>
</feature>
<dbReference type="RefSeq" id="XP_013019496.1">
    <property type="nucleotide sequence ID" value="XM_013164042.1"/>
</dbReference>
<evidence type="ECO:0000313" key="11">
    <source>
        <dbReference type="Proteomes" id="UP000016088"/>
    </source>
</evidence>
<dbReference type="InterPro" id="IPR001138">
    <property type="entry name" value="Zn2Cys6_DnaBD"/>
</dbReference>
<feature type="domain" description="Zn(2)-C6 fungal-type" evidence="9">
    <location>
        <begin position="23"/>
        <end position="58"/>
    </location>
</feature>
<evidence type="ECO:0000256" key="8">
    <source>
        <dbReference type="SAM" id="MobiDB-lite"/>
    </source>
</evidence>
<protein>
    <submittedName>
        <fullName evidence="10">Transcription factor</fullName>
    </submittedName>
</protein>
<dbReference type="GO" id="GO:0000976">
    <property type="term" value="F:transcription cis-regulatory region binding"/>
    <property type="evidence" value="ECO:0007669"/>
    <property type="project" value="TreeGrafter"/>
</dbReference>
<dbReference type="OrthoDB" id="2595934at2759"/>
<dbReference type="GO" id="GO:0000785">
    <property type="term" value="C:chromatin"/>
    <property type="evidence" value="ECO:0007669"/>
    <property type="project" value="EnsemblFungi"/>
</dbReference>
<evidence type="ECO:0000256" key="3">
    <source>
        <dbReference type="ARBA" id="ARBA00022833"/>
    </source>
</evidence>
<dbReference type="PANTHER" id="PTHR31845:SF34">
    <property type="entry name" value="TRANSCRIPTIONAL ACTIVATOR OF PROTEASES PRTT"/>
    <property type="match status" value="1"/>
</dbReference>
<dbReference type="GO" id="GO:0008270">
    <property type="term" value="F:zinc ion binding"/>
    <property type="evidence" value="ECO:0007669"/>
    <property type="project" value="InterPro"/>
</dbReference>
<dbReference type="GO" id="GO:0005634">
    <property type="term" value="C:nucleus"/>
    <property type="evidence" value="ECO:0007669"/>
    <property type="project" value="UniProtKB-SubCell"/>
</dbReference>
<keyword evidence="6" id="KW-0804">Transcription</keyword>
<name>S9PW29_SCHOY</name>
<dbReference type="PROSITE" id="PS00463">
    <property type="entry name" value="ZN2_CY6_FUNGAL_1"/>
    <property type="match status" value="1"/>
</dbReference>
<keyword evidence="4" id="KW-0805">Transcription regulation</keyword>